<gene>
    <name evidence="11" type="ORF">SFRICE_016946</name>
</gene>
<evidence type="ECO:0000256" key="8">
    <source>
        <dbReference type="ARBA" id="ARBA00023170"/>
    </source>
</evidence>
<feature type="transmembrane region" description="Helical" evidence="10">
    <location>
        <begin position="180"/>
        <end position="203"/>
    </location>
</feature>
<comment type="subcellular location">
    <subcellularLocation>
        <location evidence="1 10">Cell membrane</location>
        <topology evidence="1 10">Multi-pass membrane protein</topology>
    </subcellularLocation>
</comment>
<keyword evidence="2" id="KW-1003">Cell membrane</keyword>
<keyword evidence="4 10" id="KW-0812">Transmembrane</keyword>
<name>A0A2H1WB16_SPOFR</name>
<comment type="caution">
    <text evidence="10">Lacks conserved residue(s) required for the propagation of feature annotation.</text>
</comment>
<keyword evidence="8 10" id="KW-0675">Receptor</keyword>
<evidence type="ECO:0000256" key="6">
    <source>
        <dbReference type="ARBA" id="ARBA00022989"/>
    </source>
</evidence>
<dbReference type="GO" id="GO:0004984">
    <property type="term" value="F:olfactory receptor activity"/>
    <property type="evidence" value="ECO:0007669"/>
    <property type="project" value="InterPro"/>
</dbReference>
<evidence type="ECO:0000256" key="7">
    <source>
        <dbReference type="ARBA" id="ARBA00023136"/>
    </source>
</evidence>
<keyword evidence="3 10" id="KW-0716">Sensory transduction</keyword>
<dbReference type="GO" id="GO:0005886">
    <property type="term" value="C:plasma membrane"/>
    <property type="evidence" value="ECO:0007669"/>
    <property type="project" value="UniProtKB-SubCell"/>
</dbReference>
<organism evidence="11">
    <name type="scientific">Spodoptera frugiperda</name>
    <name type="common">Fall armyworm</name>
    <dbReference type="NCBI Taxonomy" id="7108"/>
    <lineage>
        <taxon>Eukaryota</taxon>
        <taxon>Metazoa</taxon>
        <taxon>Ecdysozoa</taxon>
        <taxon>Arthropoda</taxon>
        <taxon>Hexapoda</taxon>
        <taxon>Insecta</taxon>
        <taxon>Pterygota</taxon>
        <taxon>Neoptera</taxon>
        <taxon>Endopterygota</taxon>
        <taxon>Lepidoptera</taxon>
        <taxon>Glossata</taxon>
        <taxon>Ditrysia</taxon>
        <taxon>Noctuoidea</taxon>
        <taxon>Noctuidae</taxon>
        <taxon>Amphipyrinae</taxon>
        <taxon>Spodoptera</taxon>
    </lineage>
</organism>
<evidence type="ECO:0000256" key="4">
    <source>
        <dbReference type="ARBA" id="ARBA00022692"/>
    </source>
</evidence>
<feature type="transmembrane region" description="Helical" evidence="10">
    <location>
        <begin position="276"/>
        <end position="295"/>
    </location>
</feature>
<dbReference type="AlphaFoldDB" id="A0A2H1WB16"/>
<keyword evidence="9 10" id="KW-0807">Transducer</keyword>
<proteinExistence type="inferred from homology"/>
<dbReference type="GO" id="GO:0007165">
    <property type="term" value="P:signal transduction"/>
    <property type="evidence" value="ECO:0007669"/>
    <property type="project" value="UniProtKB-KW"/>
</dbReference>
<comment type="similarity">
    <text evidence="10">Belongs to the insect chemoreceptor superfamily. Heteromeric odorant receptor channel (TC 1.A.69) family.</text>
</comment>
<keyword evidence="7 10" id="KW-0472">Membrane</keyword>
<accession>A0A2H1WB16</accession>
<protein>
    <recommendedName>
        <fullName evidence="10">Odorant receptor</fullName>
    </recommendedName>
</protein>
<feature type="transmembrane region" description="Helical" evidence="10">
    <location>
        <begin position="77"/>
        <end position="95"/>
    </location>
</feature>
<evidence type="ECO:0000256" key="1">
    <source>
        <dbReference type="ARBA" id="ARBA00004651"/>
    </source>
</evidence>
<reference evidence="11" key="1">
    <citation type="submission" date="2016-07" db="EMBL/GenBank/DDBJ databases">
        <authorList>
            <person name="Bretaudeau A."/>
        </authorList>
    </citation>
    <scope>NUCLEOTIDE SEQUENCE</scope>
    <source>
        <strain evidence="11">Rice</strain>
        <tissue evidence="11">Whole body</tissue>
    </source>
</reference>
<dbReference type="EMBL" id="ODYU01007446">
    <property type="protein sequence ID" value="SOQ50227.1"/>
    <property type="molecule type" value="Genomic_DNA"/>
</dbReference>
<dbReference type="PANTHER" id="PTHR21137">
    <property type="entry name" value="ODORANT RECEPTOR"/>
    <property type="match status" value="1"/>
</dbReference>
<sequence length="444" mass="50308">MKSAAIDLSRHISLQIGALKLFEIWFYIPYNMKDVRFWLRIWTRIVLGIVVFVIPTGSQLIYAVRLIMSGNAEIQEVAGIINLILTELLVSLRLLDLSLRRHRVSELAEQLKCEEFQFHSPAQKRILEKAVDSSRRLFWILLCSCSSDVLVHVVVVPALHNFQTLPLKMDLVYLDVNKESYFNYLCAYQILYKPMMLATFAAVQTLPWATMTCAISQLDVLIYNLENIQDLVKATVAEKQCTENEAFRDIFKGCVLHHCSIIKFVNTIQNAFGGQLSATLCLSTGILGTTAVQMLSIESPLKNLTEVIWVLAYLSIFICNLFIDCYFGNTITVKSMHVSTVIFSCPWIELPTTLKKNLVIFIAKTQRPLVITAAKLVPVSLDTFTKTLFVLRLSRWSSGHKCDFRIRGLGFDSWVGQSIAGLFSDFRKILSSSTDSENVPGIWQ</sequence>
<evidence type="ECO:0000313" key="11">
    <source>
        <dbReference type="EMBL" id="SOQ50227.1"/>
    </source>
</evidence>
<dbReference type="InterPro" id="IPR004117">
    <property type="entry name" value="7tm6_olfct_rcpt"/>
</dbReference>
<feature type="transmembrane region" description="Helical" evidence="10">
    <location>
        <begin position="307"/>
        <end position="327"/>
    </location>
</feature>
<evidence type="ECO:0000256" key="3">
    <source>
        <dbReference type="ARBA" id="ARBA00022606"/>
    </source>
</evidence>
<keyword evidence="5 10" id="KW-0552">Olfaction</keyword>
<evidence type="ECO:0000256" key="10">
    <source>
        <dbReference type="RuleBase" id="RU351113"/>
    </source>
</evidence>
<evidence type="ECO:0000256" key="5">
    <source>
        <dbReference type="ARBA" id="ARBA00022725"/>
    </source>
</evidence>
<dbReference type="GO" id="GO:0005549">
    <property type="term" value="F:odorant binding"/>
    <property type="evidence" value="ECO:0007669"/>
    <property type="project" value="InterPro"/>
</dbReference>
<feature type="transmembrane region" description="Helical" evidence="10">
    <location>
        <begin position="42"/>
        <end position="65"/>
    </location>
</feature>
<dbReference type="PANTHER" id="PTHR21137:SF35">
    <property type="entry name" value="ODORANT RECEPTOR 19A-RELATED"/>
    <property type="match status" value="1"/>
</dbReference>
<feature type="transmembrane region" description="Helical" evidence="10">
    <location>
        <begin position="137"/>
        <end position="160"/>
    </location>
</feature>
<evidence type="ECO:0000256" key="9">
    <source>
        <dbReference type="ARBA" id="ARBA00023224"/>
    </source>
</evidence>
<evidence type="ECO:0000256" key="2">
    <source>
        <dbReference type="ARBA" id="ARBA00022475"/>
    </source>
</evidence>
<keyword evidence="6 10" id="KW-1133">Transmembrane helix</keyword>
<dbReference type="Pfam" id="PF02949">
    <property type="entry name" value="7tm_6"/>
    <property type="match status" value="1"/>
</dbReference>